<dbReference type="AlphaFoldDB" id="A0AAV2AC19"/>
<sequence>MGERITSKEHPMVTRFMTKEFTDVMVKSWTPQSEVMLSEVNQD</sequence>
<keyword evidence="2" id="KW-1185">Reference proteome</keyword>
<evidence type="ECO:0000313" key="2">
    <source>
        <dbReference type="Proteomes" id="UP001497382"/>
    </source>
</evidence>
<comment type="caution">
    <text evidence="1">The sequence shown here is derived from an EMBL/GenBank/DDBJ whole genome shotgun (WGS) entry which is preliminary data.</text>
</comment>
<evidence type="ECO:0000313" key="1">
    <source>
        <dbReference type="EMBL" id="CAL1280635.1"/>
    </source>
</evidence>
<gene>
    <name evidence="1" type="ORF">LARSCL_LOCUS11076</name>
</gene>
<protein>
    <submittedName>
        <fullName evidence="1">Uncharacterized protein</fullName>
    </submittedName>
</protein>
<organism evidence="1 2">
    <name type="scientific">Larinioides sclopetarius</name>
    <dbReference type="NCBI Taxonomy" id="280406"/>
    <lineage>
        <taxon>Eukaryota</taxon>
        <taxon>Metazoa</taxon>
        <taxon>Ecdysozoa</taxon>
        <taxon>Arthropoda</taxon>
        <taxon>Chelicerata</taxon>
        <taxon>Arachnida</taxon>
        <taxon>Araneae</taxon>
        <taxon>Araneomorphae</taxon>
        <taxon>Entelegynae</taxon>
        <taxon>Araneoidea</taxon>
        <taxon>Araneidae</taxon>
        <taxon>Larinioides</taxon>
    </lineage>
</organism>
<accession>A0AAV2AC19</accession>
<proteinExistence type="predicted"/>
<name>A0AAV2AC19_9ARAC</name>
<dbReference type="Proteomes" id="UP001497382">
    <property type="component" value="Unassembled WGS sequence"/>
</dbReference>
<reference evidence="1 2" key="1">
    <citation type="submission" date="2024-04" db="EMBL/GenBank/DDBJ databases">
        <authorList>
            <person name="Rising A."/>
            <person name="Reimegard J."/>
            <person name="Sonavane S."/>
            <person name="Akerstrom W."/>
            <person name="Nylinder S."/>
            <person name="Hedman E."/>
            <person name="Kallberg Y."/>
        </authorList>
    </citation>
    <scope>NUCLEOTIDE SEQUENCE [LARGE SCALE GENOMIC DNA]</scope>
</reference>
<dbReference type="EMBL" id="CAXIEN010000134">
    <property type="protein sequence ID" value="CAL1280635.1"/>
    <property type="molecule type" value="Genomic_DNA"/>
</dbReference>